<dbReference type="EMBL" id="AP025292">
    <property type="protein sequence ID" value="BDC99476.1"/>
    <property type="molecule type" value="Genomic_DNA"/>
</dbReference>
<dbReference type="InterPro" id="IPR029058">
    <property type="entry name" value="AB_hydrolase_fold"/>
</dbReference>
<protein>
    <recommendedName>
        <fullName evidence="3">Alpha/beta hydrolase</fullName>
    </recommendedName>
</protein>
<proteinExistence type="predicted"/>
<gene>
    <name evidence="1" type="ORF">PEPS_17570</name>
</gene>
<dbReference type="RefSeq" id="WP_338396821.1">
    <property type="nucleotide sequence ID" value="NZ_AP025292.1"/>
</dbReference>
<keyword evidence="2" id="KW-1185">Reference proteome</keyword>
<dbReference type="Gene3D" id="3.40.50.1820">
    <property type="entry name" value="alpha/beta hydrolase"/>
    <property type="match status" value="1"/>
</dbReference>
<dbReference type="SUPFAM" id="SSF53474">
    <property type="entry name" value="alpha/beta-Hydrolases"/>
    <property type="match status" value="1"/>
</dbReference>
<dbReference type="Proteomes" id="UP001354989">
    <property type="component" value="Chromosome"/>
</dbReference>
<evidence type="ECO:0000313" key="2">
    <source>
        <dbReference type="Proteomes" id="UP001354989"/>
    </source>
</evidence>
<evidence type="ECO:0008006" key="3">
    <source>
        <dbReference type="Google" id="ProtNLM"/>
    </source>
</evidence>
<sequence length="349" mass="40085">MHHPILLILFLLSFNLTFAQKGKVIQEKATLFQLEGDTDTIEFIVVDTILDKKKPIFLWCQGSLPQPLFGEMLGRENEWKYYFQGGGIANFDYAKIVEDYHLVVISMPHTPVVVSRANLNQQFLYVPDPNKPSALSEQFIEADYLDNYVSRGNKVLEFLATKDWVETSGLIVAGMSQGSKVATKIAVNNPMVTHLGLFSPNPFGRVDQFIRQARLDAQLGKISWEKADTLMQLQYDYFKIAHNPDSLKAYPRLEGWKSFSEPLYDDWLSLDIPIYLAYGTEDRTSDLCDIVPLFFISVNKSNLTLKRYLHLEHNFFEVGENGRPNYEKANWDKVMLGFVEWINHVANKL</sequence>
<organism evidence="1 2">
    <name type="scientific">Persicobacter psychrovividus</name>
    <dbReference type="NCBI Taxonomy" id="387638"/>
    <lineage>
        <taxon>Bacteria</taxon>
        <taxon>Pseudomonadati</taxon>
        <taxon>Bacteroidota</taxon>
        <taxon>Cytophagia</taxon>
        <taxon>Cytophagales</taxon>
        <taxon>Persicobacteraceae</taxon>
        <taxon>Persicobacter</taxon>
    </lineage>
</organism>
<accession>A0ABM7VEQ9</accession>
<reference evidence="1 2" key="1">
    <citation type="submission" date="2021-12" db="EMBL/GenBank/DDBJ databases">
        <title>Genome sequencing of bacteria with rrn-lacking chromosome and rrn-plasmid.</title>
        <authorList>
            <person name="Anda M."/>
            <person name="Iwasaki W."/>
        </authorList>
    </citation>
    <scope>NUCLEOTIDE SEQUENCE [LARGE SCALE GENOMIC DNA]</scope>
    <source>
        <strain evidence="1 2">NBRC 101262</strain>
    </source>
</reference>
<evidence type="ECO:0000313" key="1">
    <source>
        <dbReference type="EMBL" id="BDC99476.1"/>
    </source>
</evidence>
<name>A0ABM7VEQ9_9BACT</name>